<protein>
    <submittedName>
        <fullName evidence="4">FeS assembly protein SufD</fullName>
    </submittedName>
</protein>
<proteinExistence type="inferred from homology"/>
<dbReference type="InterPro" id="IPR011542">
    <property type="entry name" value="SUF_FeS_clus_asmbl_SufD"/>
</dbReference>
<accession>A0ABM5UV68</accession>
<keyword evidence="5" id="KW-1185">Reference proteome</keyword>
<dbReference type="PANTHER" id="PTHR43575">
    <property type="entry name" value="PROTEIN ABCI7, CHLOROPLASTIC"/>
    <property type="match status" value="1"/>
</dbReference>
<dbReference type="InterPro" id="IPR055346">
    <property type="entry name" value="Fe-S_cluster_assembly_SufBD"/>
</dbReference>
<organism evidence="4 5">
    <name type="scientific">Candidatus Coxiella mudrowiae</name>
    <dbReference type="NCBI Taxonomy" id="2054173"/>
    <lineage>
        <taxon>Bacteria</taxon>
        <taxon>Pseudomonadati</taxon>
        <taxon>Pseudomonadota</taxon>
        <taxon>Gammaproteobacteria</taxon>
        <taxon>Legionellales</taxon>
        <taxon>Coxiellaceae</taxon>
        <taxon>Coxiella</taxon>
    </lineage>
</organism>
<comment type="similarity">
    <text evidence="1">Belongs to the iron-sulfur cluster assembly SufBD family.</text>
</comment>
<dbReference type="EMBL" id="CP011126">
    <property type="protein sequence ID" value="AKQ33782.1"/>
    <property type="molecule type" value="Genomic_DNA"/>
</dbReference>
<dbReference type="InterPro" id="IPR037284">
    <property type="entry name" value="SUF_FeS_clus_asmbl_SufBD_sf"/>
</dbReference>
<dbReference type="Proteomes" id="UP000063965">
    <property type="component" value="Chromosome"/>
</dbReference>
<dbReference type="Pfam" id="PF01458">
    <property type="entry name" value="SUFBD_core"/>
    <property type="match status" value="1"/>
</dbReference>
<reference evidence="4 5" key="1">
    <citation type="journal article" date="2015" name="Genome Biol. Evol.">
        <title>Distinctive Genome Reduction Rates Revealed by Genomic Analyses of Two Coxiella-Like Endosymbionts in Ticks.</title>
        <authorList>
            <person name="Gottlieb Y."/>
            <person name="Lalzar I."/>
            <person name="Klasson L."/>
        </authorList>
    </citation>
    <scope>NUCLEOTIDE SEQUENCE [LARGE SCALE GENOMIC DNA]</scope>
    <source>
        <strain evidence="4 5">CRt</strain>
    </source>
</reference>
<evidence type="ECO:0000259" key="2">
    <source>
        <dbReference type="Pfam" id="PF01458"/>
    </source>
</evidence>
<feature type="domain" description="SUF system FeS cluster assembly SufBD core" evidence="2">
    <location>
        <begin position="169"/>
        <end position="395"/>
    </location>
</feature>
<feature type="domain" description="SUF system FeS cluster assembly SufBD N-terminal" evidence="3">
    <location>
        <begin position="14"/>
        <end position="157"/>
    </location>
</feature>
<sequence>MRMLSEGWSEARLKRLQNQNRNSLQAWQHEQLKTFLLMGFPNCKIENWKYTDITSIASQTFSFGEITDCDITRFIMEDTHRIVFINGHFAPTLSNLMQLPAEIQLMSLKAALKENQKEIIGEMRSYETPFSLLNDSLFQDGMFLHVPKNYQLEKPIHLLYLMKPNFPFSMTQTRHLIFIEENASVTLLEEYQGVYPTTYFNNIVTQINVGASANLVFYKLQGENNNSFHIANTQICQARNSQVISCHVSLGGALAREDLNYALQGHNASCQLLGFYHLKGGRHIDNHTRIDHGVSGCVSQQIYKGIISDKSRAVFNGKIFVHSEAKKTIAHQINKNLVFSNEAEVNTKPELEIYNDDVNCTHGATVGQLNDEALFYLCSRGIDRSAAQHLLACAFASEIIEKIPHKFIAERIHQRIIKCLGLLNSLGDCHN</sequence>
<dbReference type="RefSeq" id="WP_235379219.1">
    <property type="nucleotide sequence ID" value="NZ_CP011126.1"/>
</dbReference>
<evidence type="ECO:0000256" key="1">
    <source>
        <dbReference type="ARBA" id="ARBA00043967"/>
    </source>
</evidence>
<dbReference type="SUPFAM" id="SSF101960">
    <property type="entry name" value="Stabilizer of iron transporter SufD"/>
    <property type="match status" value="1"/>
</dbReference>
<dbReference type="InterPro" id="IPR045595">
    <property type="entry name" value="SufBD_N"/>
</dbReference>
<dbReference type="Pfam" id="PF19295">
    <property type="entry name" value="SufBD_N"/>
    <property type="match status" value="1"/>
</dbReference>
<dbReference type="InterPro" id="IPR000825">
    <property type="entry name" value="SUF_FeS_clus_asmbl_SufBD_core"/>
</dbReference>
<dbReference type="NCBIfam" id="TIGR01981">
    <property type="entry name" value="sufD"/>
    <property type="match status" value="1"/>
</dbReference>
<name>A0ABM5UV68_9COXI</name>
<evidence type="ECO:0000313" key="4">
    <source>
        <dbReference type="EMBL" id="AKQ33782.1"/>
    </source>
</evidence>
<gene>
    <name evidence="4" type="primary">sufD</name>
    <name evidence="4" type="ORF">CleRT_11350</name>
</gene>
<dbReference type="PANTHER" id="PTHR43575:SF1">
    <property type="entry name" value="PROTEIN ABCI7, CHLOROPLASTIC"/>
    <property type="match status" value="1"/>
</dbReference>
<evidence type="ECO:0000313" key="5">
    <source>
        <dbReference type="Proteomes" id="UP000063965"/>
    </source>
</evidence>
<evidence type="ECO:0000259" key="3">
    <source>
        <dbReference type="Pfam" id="PF19295"/>
    </source>
</evidence>